<evidence type="ECO:0000256" key="2">
    <source>
        <dbReference type="PROSITE-ProRule" id="PRU00626"/>
    </source>
</evidence>
<proteinExistence type="predicted"/>
<sequence length="102" mass="11232">MALNAEKKRELRAIGHKLKPVVIVSENGITEGVVEETLRALGDHELIKVKFAVLDREAKKQLMAELCEACGADLIQTIGKIALILKPAKEPNPRLSNLLRVL</sequence>
<reference evidence="4 5" key="1">
    <citation type="submission" date="2022-05" db="EMBL/GenBank/DDBJ databases">
        <authorList>
            <person name="Park J.-S."/>
        </authorList>
    </citation>
    <scope>NUCLEOTIDE SEQUENCE [LARGE SCALE GENOMIC DNA]</scope>
    <source>
        <strain evidence="4 5">2012CJ34-2</strain>
    </source>
</reference>
<dbReference type="PROSITE" id="PS51295">
    <property type="entry name" value="CRM"/>
    <property type="match status" value="1"/>
</dbReference>
<keyword evidence="5" id="KW-1185">Reference proteome</keyword>
<gene>
    <name evidence="4" type="ORF">M3P05_08570</name>
</gene>
<dbReference type="PANTHER" id="PTHR40065:SF3">
    <property type="entry name" value="RNA-BINDING PROTEIN YHBY"/>
    <property type="match status" value="1"/>
</dbReference>
<dbReference type="SUPFAM" id="SSF75471">
    <property type="entry name" value="YhbY-like"/>
    <property type="match status" value="1"/>
</dbReference>
<name>A0ABT0PF23_9GAMM</name>
<evidence type="ECO:0000259" key="3">
    <source>
        <dbReference type="PROSITE" id="PS51295"/>
    </source>
</evidence>
<protein>
    <submittedName>
        <fullName evidence="4">YhbY family RNA-binding protein</fullName>
    </submittedName>
</protein>
<dbReference type="Pfam" id="PF01985">
    <property type="entry name" value="CRS1_YhbY"/>
    <property type="match status" value="1"/>
</dbReference>
<comment type="caution">
    <text evidence="4">The sequence shown here is derived from an EMBL/GenBank/DDBJ whole genome shotgun (WGS) entry which is preliminary data.</text>
</comment>
<evidence type="ECO:0000256" key="1">
    <source>
        <dbReference type="ARBA" id="ARBA00022884"/>
    </source>
</evidence>
<evidence type="ECO:0000313" key="4">
    <source>
        <dbReference type="EMBL" id="MCL6269989.1"/>
    </source>
</evidence>
<dbReference type="SMART" id="SM01103">
    <property type="entry name" value="CRS1_YhbY"/>
    <property type="match status" value="1"/>
</dbReference>
<organism evidence="4 5">
    <name type="scientific">Parendozoicomonas callyspongiae</name>
    <dbReference type="NCBI Taxonomy" id="2942213"/>
    <lineage>
        <taxon>Bacteria</taxon>
        <taxon>Pseudomonadati</taxon>
        <taxon>Pseudomonadota</taxon>
        <taxon>Gammaproteobacteria</taxon>
        <taxon>Oceanospirillales</taxon>
        <taxon>Endozoicomonadaceae</taxon>
        <taxon>Parendozoicomonas</taxon>
    </lineage>
</organism>
<accession>A0ABT0PF23</accession>
<dbReference type="InterPro" id="IPR001890">
    <property type="entry name" value="RNA-binding_CRM"/>
</dbReference>
<dbReference type="InterPro" id="IPR035920">
    <property type="entry name" value="YhbY-like_sf"/>
</dbReference>
<dbReference type="InterPro" id="IPR051925">
    <property type="entry name" value="RNA-binding_domain"/>
</dbReference>
<dbReference type="RefSeq" id="WP_249699119.1">
    <property type="nucleotide sequence ID" value="NZ_JAMFLX010000009.1"/>
</dbReference>
<dbReference type="EMBL" id="JAMFLX010000009">
    <property type="protein sequence ID" value="MCL6269989.1"/>
    <property type="molecule type" value="Genomic_DNA"/>
</dbReference>
<feature type="domain" description="CRM" evidence="3">
    <location>
        <begin position="1"/>
        <end position="97"/>
    </location>
</feature>
<dbReference type="Proteomes" id="UP001203338">
    <property type="component" value="Unassembled WGS sequence"/>
</dbReference>
<evidence type="ECO:0000313" key="5">
    <source>
        <dbReference type="Proteomes" id="UP001203338"/>
    </source>
</evidence>
<dbReference type="Gene3D" id="3.30.110.60">
    <property type="entry name" value="YhbY-like"/>
    <property type="match status" value="1"/>
</dbReference>
<keyword evidence="1 2" id="KW-0694">RNA-binding</keyword>
<dbReference type="PANTHER" id="PTHR40065">
    <property type="entry name" value="RNA-BINDING PROTEIN YHBY"/>
    <property type="match status" value="1"/>
</dbReference>